<protein>
    <recommendedName>
        <fullName evidence="7">Xylanolytic transcriptional activator regulatory domain-containing protein</fullName>
    </recommendedName>
</protein>
<keyword evidence="1" id="KW-0862">Zinc</keyword>
<feature type="domain" description="Xylanolytic transcriptional activator regulatory" evidence="7">
    <location>
        <begin position="390"/>
        <end position="473"/>
    </location>
</feature>
<accession>A0A3D8QIT1</accession>
<proteinExistence type="predicted"/>
<evidence type="ECO:0000256" key="5">
    <source>
        <dbReference type="ARBA" id="ARBA00023242"/>
    </source>
</evidence>
<evidence type="ECO:0000256" key="1">
    <source>
        <dbReference type="ARBA" id="ARBA00022833"/>
    </source>
</evidence>
<keyword evidence="4" id="KW-0804">Transcription</keyword>
<dbReference type="InterPro" id="IPR051439">
    <property type="entry name" value="XlnR/Xlr1"/>
</dbReference>
<dbReference type="GO" id="GO:0003677">
    <property type="term" value="F:DNA binding"/>
    <property type="evidence" value="ECO:0007669"/>
    <property type="project" value="UniProtKB-KW"/>
</dbReference>
<reference evidence="8 9" key="1">
    <citation type="journal article" date="2018" name="IMA Fungus">
        <title>IMA Genome-F 9: Draft genome sequence of Annulohypoxylon stygium, Aspergillus mulundensis, Berkeleyomyces basicola (syn. Thielaviopsis basicola), Ceratocystis smalleyi, two Cercospora beticola strains, Coleophoma cylindrospora, Fusarium fracticaudum, Phialophora cf. hyalina, and Morchella septimelata.</title>
        <authorList>
            <person name="Wingfield B.D."/>
            <person name="Bills G.F."/>
            <person name="Dong Y."/>
            <person name="Huang W."/>
            <person name="Nel W.J."/>
            <person name="Swalarsk-Parry B.S."/>
            <person name="Vaghefi N."/>
            <person name="Wilken P.M."/>
            <person name="An Z."/>
            <person name="de Beer Z.W."/>
            <person name="De Vos L."/>
            <person name="Chen L."/>
            <person name="Duong T.A."/>
            <person name="Gao Y."/>
            <person name="Hammerbacher A."/>
            <person name="Kikkert J.R."/>
            <person name="Li Y."/>
            <person name="Li H."/>
            <person name="Li K."/>
            <person name="Li Q."/>
            <person name="Liu X."/>
            <person name="Ma X."/>
            <person name="Naidoo K."/>
            <person name="Pethybridge S.J."/>
            <person name="Sun J."/>
            <person name="Steenkamp E.T."/>
            <person name="van der Nest M.A."/>
            <person name="van Wyk S."/>
            <person name="Wingfield M.J."/>
            <person name="Xiong C."/>
            <person name="Yue Q."/>
            <person name="Zhang X."/>
        </authorList>
    </citation>
    <scope>NUCLEOTIDE SEQUENCE [LARGE SCALE GENOMIC DNA]</scope>
    <source>
        <strain evidence="8 9">DSM 5745</strain>
    </source>
</reference>
<keyword evidence="3" id="KW-0238">DNA-binding</keyword>
<dbReference type="OrthoDB" id="5365785at2759"/>
<dbReference type="GeneID" id="38120757"/>
<dbReference type="EMBL" id="PVWQ01000016">
    <property type="protein sequence ID" value="RDW61715.1"/>
    <property type="molecule type" value="Genomic_DNA"/>
</dbReference>
<evidence type="ECO:0000313" key="9">
    <source>
        <dbReference type="Proteomes" id="UP000256690"/>
    </source>
</evidence>
<gene>
    <name evidence="8" type="ORF">DSM5745_10387</name>
</gene>
<keyword evidence="5" id="KW-0539">Nucleus</keyword>
<dbReference type="InterPro" id="IPR007219">
    <property type="entry name" value="XnlR_reg_dom"/>
</dbReference>
<dbReference type="Proteomes" id="UP000256690">
    <property type="component" value="Unassembled WGS sequence"/>
</dbReference>
<sequence length="727" mass="81029">MQNYINLGIRKTPDRVVRVHIKDRYGARGLYLELFTSDILCFYGFDENFVQSPSTDVSSHNAKSAENRWGVAMVLQPSRDSMLTETELGYACQFERTVKKRGPKPKSQRTSDKVKHDLDTGLKQPTYPSPKSPSSDDIPWLLEGPSLCTGAEGSAQMIDSDVQSATSEVCSSIDVPGPLAANMASFMAMEATIPICGHFPLDLSPFPISTEEISSMPSCQYPCLTRIVPLLRGTMTADDACNLLDIFFADPETAGPASRCPYVLSPVIRKQSLLRKKNPRPVSAALLMVILWCVSHTANLGIFPNGTVRARVTQRLYYLSMKLLRARDSDNWHRADGGWVSECDMPLYGTSVETIPSRSPQEKPDQNVDDVLSYILLTCVVSGTEYREECLKWWNKAVRLVKRLGYDSEARIAENTPSSQQMSLAAREDHEERRRAFWHVYALDRHLAFSFNEPLHILDFESQVLCPLPECIWQRLDQVPLGDIPPRTVGPPAQVTGTGFFEYFLPLMTILGDIIEIRLRNQHPRLGGVDESSLMGLTQTLLDDCQYSLDILEAMSKPFNPIMGEDNLPLILPTSPNCFGDTADRANGAESEQQTGNIVVAYSRYMLQVLQLLLHGDLDAFNMPHGHVNCAPVTNLFTCMPKALTTCDSIEKILEVDSQLSFMPYIFGPYLFHGGLNFLSIADQMARAGADDLAKHGCDLVVRAHEVALKALDTSFQVTIRPFAEKK</sequence>
<evidence type="ECO:0000313" key="8">
    <source>
        <dbReference type="EMBL" id="RDW61715.1"/>
    </source>
</evidence>
<keyword evidence="9" id="KW-1185">Reference proteome</keyword>
<dbReference type="RefSeq" id="XP_026598846.1">
    <property type="nucleotide sequence ID" value="XM_026752403.1"/>
</dbReference>
<name>A0A3D8QIT1_9EURO</name>
<dbReference type="SMART" id="SM00906">
    <property type="entry name" value="Fungal_trans"/>
    <property type="match status" value="1"/>
</dbReference>
<dbReference type="PANTHER" id="PTHR47663:SF1">
    <property type="entry name" value="XYLANOLYTIC TRANSCRIPTIONAL ACTIVATOR XLNR-RELATED"/>
    <property type="match status" value="1"/>
</dbReference>
<comment type="caution">
    <text evidence="8">The sequence shown here is derived from an EMBL/GenBank/DDBJ whole genome shotgun (WGS) entry which is preliminary data.</text>
</comment>
<dbReference type="STRING" id="1810919.A0A3D8QIT1"/>
<feature type="compositionally biased region" description="Basic and acidic residues" evidence="6">
    <location>
        <begin position="109"/>
        <end position="120"/>
    </location>
</feature>
<dbReference type="GO" id="GO:0006351">
    <property type="term" value="P:DNA-templated transcription"/>
    <property type="evidence" value="ECO:0007669"/>
    <property type="project" value="InterPro"/>
</dbReference>
<keyword evidence="2" id="KW-0805">Transcription regulation</keyword>
<evidence type="ECO:0000256" key="6">
    <source>
        <dbReference type="SAM" id="MobiDB-lite"/>
    </source>
</evidence>
<dbReference type="Pfam" id="PF04082">
    <property type="entry name" value="Fungal_trans"/>
    <property type="match status" value="1"/>
</dbReference>
<feature type="region of interest" description="Disordered" evidence="6">
    <location>
        <begin position="99"/>
        <end position="138"/>
    </location>
</feature>
<organism evidence="8 9">
    <name type="scientific">Aspergillus mulundensis</name>
    <dbReference type="NCBI Taxonomy" id="1810919"/>
    <lineage>
        <taxon>Eukaryota</taxon>
        <taxon>Fungi</taxon>
        <taxon>Dikarya</taxon>
        <taxon>Ascomycota</taxon>
        <taxon>Pezizomycotina</taxon>
        <taxon>Eurotiomycetes</taxon>
        <taxon>Eurotiomycetidae</taxon>
        <taxon>Eurotiales</taxon>
        <taxon>Aspergillaceae</taxon>
        <taxon>Aspergillus</taxon>
        <taxon>Aspergillus subgen. Nidulantes</taxon>
    </lineage>
</organism>
<dbReference type="AlphaFoldDB" id="A0A3D8QIT1"/>
<dbReference type="GO" id="GO:0008270">
    <property type="term" value="F:zinc ion binding"/>
    <property type="evidence" value="ECO:0007669"/>
    <property type="project" value="InterPro"/>
</dbReference>
<dbReference type="CDD" id="cd12148">
    <property type="entry name" value="fungal_TF_MHR"/>
    <property type="match status" value="1"/>
</dbReference>
<evidence type="ECO:0000259" key="7">
    <source>
        <dbReference type="SMART" id="SM00906"/>
    </source>
</evidence>
<evidence type="ECO:0000256" key="4">
    <source>
        <dbReference type="ARBA" id="ARBA00023163"/>
    </source>
</evidence>
<dbReference type="PANTHER" id="PTHR47663">
    <property type="entry name" value="XYLANOLYTIC TRANSCRIPTIONAL ACTIVATOR XLNR-RELATED"/>
    <property type="match status" value="1"/>
</dbReference>
<evidence type="ECO:0000256" key="2">
    <source>
        <dbReference type="ARBA" id="ARBA00023015"/>
    </source>
</evidence>
<evidence type="ECO:0000256" key="3">
    <source>
        <dbReference type="ARBA" id="ARBA00023125"/>
    </source>
</evidence>